<proteinExistence type="predicted"/>
<gene>
    <name evidence="1" type="ORF">RN001_001427</name>
</gene>
<evidence type="ECO:0000313" key="2">
    <source>
        <dbReference type="Proteomes" id="UP001353858"/>
    </source>
</evidence>
<comment type="caution">
    <text evidence="1">The sequence shown here is derived from an EMBL/GenBank/DDBJ whole genome shotgun (WGS) entry which is preliminary data.</text>
</comment>
<dbReference type="EMBL" id="JARPUR010000001">
    <property type="protein sequence ID" value="KAK4885156.1"/>
    <property type="molecule type" value="Genomic_DNA"/>
</dbReference>
<evidence type="ECO:0000313" key="1">
    <source>
        <dbReference type="EMBL" id="KAK4885156.1"/>
    </source>
</evidence>
<protein>
    <recommendedName>
        <fullName evidence="3">Nuclease HARBI1</fullName>
    </recommendedName>
</protein>
<name>A0AAN7PNJ1_9COLE</name>
<accession>A0AAN7PNJ1</accession>
<dbReference type="AlphaFoldDB" id="A0AAN7PNJ1"/>
<reference evidence="2" key="1">
    <citation type="submission" date="2023-01" db="EMBL/GenBank/DDBJ databases">
        <title>Key to firefly adult light organ development and bioluminescence: homeobox transcription factors regulate luciferase expression and transportation to peroxisome.</title>
        <authorList>
            <person name="Fu X."/>
        </authorList>
    </citation>
    <scope>NUCLEOTIDE SEQUENCE [LARGE SCALE GENOMIC DNA]</scope>
</reference>
<organism evidence="1 2">
    <name type="scientific">Aquatica leii</name>
    <dbReference type="NCBI Taxonomy" id="1421715"/>
    <lineage>
        <taxon>Eukaryota</taxon>
        <taxon>Metazoa</taxon>
        <taxon>Ecdysozoa</taxon>
        <taxon>Arthropoda</taxon>
        <taxon>Hexapoda</taxon>
        <taxon>Insecta</taxon>
        <taxon>Pterygota</taxon>
        <taxon>Neoptera</taxon>
        <taxon>Endopterygota</taxon>
        <taxon>Coleoptera</taxon>
        <taxon>Polyphaga</taxon>
        <taxon>Elateriformia</taxon>
        <taxon>Elateroidea</taxon>
        <taxon>Lampyridae</taxon>
        <taxon>Luciolinae</taxon>
        <taxon>Aquatica</taxon>
    </lineage>
</organism>
<keyword evidence="2" id="KW-1185">Reference proteome</keyword>
<evidence type="ECO:0008006" key="3">
    <source>
        <dbReference type="Google" id="ProtNLM"/>
    </source>
</evidence>
<dbReference type="Proteomes" id="UP001353858">
    <property type="component" value="Unassembled WGS sequence"/>
</dbReference>
<sequence length="116" mass="13651">MDDFWEFVNHVNDNFQYLPIPRMILRDVQNPLERYTNEELLQRYRFGYNSIQLVLLPLVYPDGDQRQQRGLPVPIIIKLCCALRFFATGSYQRVCGDVHSISQSTTSRIVQEKAKN</sequence>